<evidence type="ECO:0000313" key="6">
    <source>
        <dbReference type="EMBL" id="QCE06026.1"/>
    </source>
</evidence>
<evidence type="ECO:0000256" key="1">
    <source>
        <dbReference type="ARBA" id="ARBA00004123"/>
    </source>
</evidence>
<dbReference type="Proteomes" id="UP000501690">
    <property type="component" value="Linkage Group LG9"/>
</dbReference>
<dbReference type="InterPro" id="IPR015300">
    <property type="entry name" value="DNA-bd_pseudobarrel_sf"/>
</dbReference>
<proteinExistence type="predicted"/>
<dbReference type="AlphaFoldDB" id="A0A4D6MX44"/>
<dbReference type="GO" id="GO:0005634">
    <property type="term" value="C:nucleus"/>
    <property type="evidence" value="ECO:0007669"/>
    <property type="project" value="UniProtKB-SubCell"/>
</dbReference>
<dbReference type="Gene3D" id="2.40.330.10">
    <property type="entry name" value="DNA-binding pseudobarrel domain"/>
    <property type="match status" value="1"/>
</dbReference>
<reference evidence="6 7" key="1">
    <citation type="submission" date="2019-04" db="EMBL/GenBank/DDBJ databases">
        <title>An improved genome assembly and genetic linkage map for asparagus bean, Vigna unguiculata ssp. sesquipedialis.</title>
        <authorList>
            <person name="Xia Q."/>
            <person name="Zhang R."/>
            <person name="Dong Y."/>
        </authorList>
    </citation>
    <scope>NUCLEOTIDE SEQUENCE [LARGE SCALE GENOMIC DNA]</scope>
    <source>
        <tissue evidence="6">Leaf</tissue>
    </source>
</reference>
<dbReference type="EMBL" id="CP039353">
    <property type="protein sequence ID" value="QCE06026.1"/>
    <property type="molecule type" value="Genomic_DNA"/>
</dbReference>
<name>A0A4D6MX44_VIGUN</name>
<gene>
    <name evidence="6" type="ORF">DEO72_LG9g1035</name>
</gene>
<accession>A0A4D6MX44</accession>
<keyword evidence="4" id="KW-0804">Transcription</keyword>
<dbReference type="GO" id="GO:0003677">
    <property type="term" value="F:DNA binding"/>
    <property type="evidence" value="ECO:0007669"/>
    <property type="project" value="UniProtKB-KW"/>
</dbReference>
<evidence type="ECO:0000256" key="2">
    <source>
        <dbReference type="ARBA" id="ARBA00023015"/>
    </source>
</evidence>
<keyword evidence="7" id="KW-1185">Reference proteome</keyword>
<sequence>MVYSQEMELIDPCFKRFKFNFDVKPSGIILLSGVVQEMIKYYKLKDEVYLHLNYVSKNIFLYRLFSLEGIEMNYTRDVASSFDIRNIPTNSANDHDDLSLVKTLSYYDVVGSFLYLSASFVGKALSKSRKNYKLCNGNSRYWPCSVKWSERTASECCLGFRWKTFVKDNDLTVGDCIKLEVEKDYDNLITVQKI</sequence>
<dbReference type="SUPFAM" id="SSF101936">
    <property type="entry name" value="DNA-binding pseudobarrel domain"/>
    <property type="match status" value="1"/>
</dbReference>
<evidence type="ECO:0000256" key="4">
    <source>
        <dbReference type="ARBA" id="ARBA00023163"/>
    </source>
</evidence>
<keyword evidence="5" id="KW-0539">Nucleus</keyword>
<keyword evidence="2" id="KW-0805">Transcription regulation</keyword>
<protein>
    <submittedName>
        <fullName evidence="6">Uncharacterized protein</fullName>
    </submittedName>
</protein>
<evidence type="ECO:0000256" key="3">
    <source>
        <dbReference type="ARBA" id="ARBA00023125"/>
    </source>
</evidence>
<evidence type="ECO:0000256" key="5">
    <source>
        <dbReference type="ARBA" id="ARBA00023242"/>
    </source>
</evidence>
<evidence type="ECO:0000313" key="7">
    <source>
        <dbReference type="Proteomes" id="UP000501690"/>
    </source>
</evidence>
<organism evidence="6 7">
    <name type="scientific">Vigna unguiculata</name>
    <name type="common">Cowpea</name>
    <dbReference type="NCBI Taxonomy" id="3917"/>
    <lineage>
        <taxon>Eukaryota</taxon>
        <taxon>Viridiplantae</taxon>
        <taxon>Streptophyta</taxon>
        <taxon>Embryophyta</taxon>
        <taxon>Tracheophyta</taxon>
        <taxon>Spermatophyta</taxon>
        <taxon>Magnoliopsida</taxon>
        <taxon>eudicotyledons</taxon>
        <taxon>Gunneridae</taxon>
        <taxon>Pentapetalae</taxon>
        <taxon>rosids</taxon>
        <taxon>fabids</taxon>
        <taxon>Fabales</taxon>
        <taxon>Fabaceae</taxon>
        <taxon>Papilionoideae</taxon>
        <taxon>50 kb inversion clade</taxon>
        <taxon>NPAAA clade</taxon>
        <taxon>indigoferoid/millettioid clade</taxon>
        <taxon>Phaseoleae</taxon>
        <taxon>Vigna</taxon>
    </lineage>
</organism>
<keyword evidence="3" id="KW-0238">DNA-binding</keyword>
<comment type="subcellular location">
    <subcellularLocation>
        <location evidence="1">Nucleus</location>
    </subcellularLocation>
</comment>